<keyword evidence="10" id="KW-1185">Reference proteome</keyword>
<evidence type="ECO:0000256" key="5">
    <source>
        <dbReference type="ARBA" id="ARBA00022801"/>
    </source>
</evidence>
<dbReference type="Gene3D" id="3.40.50.1820">
    <property type="entry name" value="alpha/beta hydrolase"/>
    <property type="match status" value="1"/>
</dbReference>
<dbReference type="PANTHER" id="PTHR38050">
    <property type="match status" value="1"/>
</dbReference>
<accession>A0A1H9FUD1</accession>
<dbReference type="InterPro" id="IPR043595">
    <property type="entry name" value="FaeB/C/D"/>
</dbReference>
<dbReference type="Proteomes" id="UP000199233">
    <property type="component" value="Unassembled WGS sequence"/>
</dbReference>
<keyword evidence="2" id="KW-0964">Secreted</keyword>
<evidence type="ECO:0000256" key="7">
    <source>
        <dbReference type="ARBA" id="ARBA00023326"/>
    </source>
</evidence>
<feature type="chain" id="PRO_5011623126" evidence="8">
    <location>
        <begin position="26"/>
        <end position="348"/>
    </location>
</feature>
<dbReference type="STRING" id="489703.SAMN04488038_10690"/>
<keyword evidence="6" id="KW-0119">Carbohydrate metabolism</keyword>
<evidence type="ECO:0000256" key="6">
    <source>
        <dbReference type="ARBA" id="ARBA00023277"/>
    </source>
</evidence>
<dbReference type="PANTHER" id="PTHR38050:SF2">
    <property type="entry name" value="FERULOYL ESTERASE C-RELATED"/>
    <property type="match status" value="1"/>
</dbReference>
<protein>
    <submittedName>
        <fullName evidence="9">Polyhydroxybutyrate depolymerase</fullName>
    </submittedName>
</protein>
<sequence>MATHIARRLPCLSLLAALFCLPAAAATGTVTTVKNFVGARSGAIGTLSVGSAVYGPKTTANGLVKYNNHWVYLARNTAIFDVTFTDGGNTRRFAIVRPEPATKAAPALLMLHGAGGDPEGQVTLSYVAASVAANGYWAVLPQGLSGSWNTDPLNSSGGANDVGFIAKVIDIATGYFGLNGKRVYASGMSEGGFMTARLACELSDRIAAFATVAATLSSGLSRACAPSSPRTLLMFSGTADTLVPYNGGRTGVLSVADAFNLWLSRNNCTASSTVSSNLPDSVSDGTSVTLKRNSGCGSGGQVRLYTINNGGHTWPGGYQYLPEAQIGKTSQDLSATAELWQQLSAYSL</sequence>
<keyword evidence="7" id="KW-0624">Polysaccharide degradation</keyword>
<evidence type="ECO:0000256" key="1">
    <source>
        <dbReference type="ARBA" id="ARBA00004613"/>
    </source>
</evidence>
<feature type="signal peptide" evidence="8">
    <location>
        <begin position="1"/>
        <end position="25"/>
    </location>
</feature>
<dbReference type="GO" id="GO:0005576">
    <property type="term" value="C:extracellular region"/>
    <property type="evidence" value="ECO:0007669"/>
    <property type="project" value="UniProtKB-SubCell"/>
</dbReference>
<evidence type="ECO:0000256" key="2">
    <source>
        <dbReference type="ARBA" id="ARBA00022525"/>
    </source>
</evidence>
<dbReference type="ESTHER" id="9gamm-a0a1h9fud1">
    <property type="family name" value="Esterase_phb"/>
</dbReference>
<dbReference type="GO" id="GO:0030600">
    <property type="term" value="F:feruloyl esterase activity"/>
    <property type="evidence" value="ECO:0007669"/>
    <property type="project" value="InterPro"/>
</dbReference>
<organism evidence="9 10">
    <name type="scientific">Solimonas aquatica</name>
    <dbReference type="NCBI Taxonomy" id="489703"/>
    <lineage>
        <taxon>Bacteria</taxon>
        <taxon>Pseudomonadati</taxon>
        <taxon>Pseudomonadota</taxon>
        <taxon>Gammaproteobacteria</taxon>
        <taxon>Nevskiales</taxon>
        <taxon>Nevskiaceae</taxon>
        <taxon>Solimonas</taxon>
    </lineage>
</organism>
<keyword evidence="3" id="KW-0858">Xylan degradation</keyword>
<dbReference type="GO" id="GO:0045493">
    <property type="term" value="P:xylan catabolic process"/>
    <property type="evidence" value="ECO:0007669"/>
    <property type="project" value="UniProtKB-KW"/>
</dbReference>
<name>A0A1H9FUD1_9GAMM</name>
<dbReference type="RefSeq" id="WP_245732427.1">
    <property type="nucleotide sequence ID" value="NZ_FOFS01000006.1"/>
</dbReference>
<evidence type="ECO:0000256" key="8">
    <source>
        <dbReference type="SAM" id="SignalP"/>
    </source>
</evidence>
<comment type="subcellular location">
    <subcellularLocation>
        <location evidence="1">Secreted</location>
    </subcellularLocation>
</comment>
<evidence type="ECO:0000256" key="3">
    <source>
        <dbReference type="ARBA" id="ARBA00022651"/>
    </source>
</evidence>
<reference evidence="9 10" key="1">
    <citation type="submission" date="2016-10" db="EMBL/GenBank/DDBJ databases">
        <authorList>
            <person name="de Groot N.N."/>
        </authorList>
    </citation>
    <scope>NUCLEOTIDE SEQUENCE [LARGE SCALE GENOMIC DNA]</scope>
    <source>
        <strain evidence="9 10">DSM 25927</strain>
    </source>
</reference>
<proteinExistence type="predicted"/>
<keyword evidence="5" id="KW-0378">Hydrolase</keyword>
<dbReference type="InterPro" id="IPR029058">
    <property type="entry name" value="AB_hydrolase_fold"/>
</dbReference>
<evidence type="ECO:0000256" key="4">
    <source>
        <dbReference type="ARBA" id="ARBA00022729"/>
    </source>
</evidence>
<evidence type="ECO:0000313" key="9">
    <source>
        <dbReference type="EMBL" id="SEQ41103.1"/>
    </source>
</evidence>
<gene>
    <name evidence="9" type="ORF">SAMN04488038_10690</name>
</gene>
<dbReference type="AlphaFoldDB" id="A0A1H9FUD1"/>
<evidence type="ECO:0000313" key="10">
    <source>
        <dbReference type="Proteomes" id="UP000199233"/>
    </source>
</evidence>
<dbReference type="EMBL" id="FOFS01000006">
    <property type="protein sequence ID" value="SEQ41103.1"/>
    <property type="molecule type" value="Genomic_DNA"/>
</dbReference>
<dbReference type="SUPFAM" id="SSF53474">
    <property type="entry name" value="alpha/beta-Hydrolases"/>
    <property type="match status" value="1"/>
</dbReference>
<keyword evidence="4 8" id="KW-0732">Signal</keyword>